<proteinExistence type="predicted"/>
<dbReference type="EMBL" id="ABEU02000003">
    <property type="status" value="NOT_ANNOTATED_CDS"/>
    <property type="molecule type" value="Genomic_DNA"/>
</dbReference>
<name>A0A7I4EUA9_PHYPA</name>
<dbReference type="Gramene" id="Pp3c3_11420V3.2">
    <property type="protein sequence ID" value="PAC:32940635.CDS.1"/>
    <property type="gene ID" value="Pp3c3_11420"/>
</dbReference>
<evidence type="ECO:0000313" key="1">
    <source>
        <dbReference type="EnsemblPlants" id="PAC:32940635.CDS.1"/>
    </source>
</evidence>
<sequence length="60" mass="6360">MTLTLSSVCCDFAAVPANLKPSARISELCANYTCTHSLCLARSVAKTLCLDSVLSLLLLL</sequence>
<reference evidence="1 2" key="1">
    <citation type="journal article" date="2008" name="Science">
        <title>The Physcomitrella genome reveals evolutionary insights into the conquest of land by plants.</title>
        <authorList>
            <person name="Rensing S."/>
            <person name="Lang D."/>
            <person name="Zimmer A."/>
            <person name="Terry A."/>
            <person name="Salamov A."/>
            <person name="Shapiro H."/>
            <person name="Nishiyama T."/>
            <person name="Perroud P.-F."/>
            <person name="Lindquist E."/>
            <person name="Kamisugi Y."/>
            <person name="Tanahashi T."/>
            <person name="Sakakibara K."/>
            <person name="Fujita T."/>
            <person name="Oishi K."/>
            <person name="Shin-I T."/>
            <person name="Kuroki Y."/>
            <person name="Toyoda A."/>
            <person name="Suzuki Y."/>
            <person name="Hashimoto A."/>
            <person name="Yamaguchi K."/>
            <person name="Sugano A."/>
            <person name="Kohara Y."/>
            <person name="Fujiyama A."/>
            <person name="Anterola A."/>
            <person name="Aoki S."/>
            <person name="Ashton N."/>
            <person name="Barbazuk W.B."/>
            <person name="Barker E."/>
            <person name="Bennetzen J."/>
            <person name="Bezanilla M."/>
            <person name="Blankenship R."/>
            <person name="Cho S.H."/>
            <person name="Dutcher S."/>
            <person name="Estelle M."/>
            <person name="Fawcett J.A."/>
            <person name="Gundlach H."/>
            <person name="Hanada K."/>
            <person name="Heyl A."/>
            <person name="Hicks K.A."/>
            <person name="Hugh J."/>
            <person name="Lohr M."/>
            <person name="Mayer K."/>
            <person name="Melkozernov A."/>
            <person name="Murata T."/>
            <person name="Nelson D."/>
            <person name="Pils B."/>
            <person name="Prigge M."/>
            <person name="Reiss B."/>
            <person name="Renner T."/>
            <person name="Rombauts S."/>
            <person name="Rushton P."/>
            <person name="Sanderfoot A."/>
            <person name="Schween G."/>
            <person name="Shiu S.-H."/>
            <person name="Stueber K."/>
            <person name="Theodoulou F.L."/>
            <person name="Tu H."/>
            <person name="Van de Peer Y."/>
            <person name="Verrier P.J."/>
            <person name="Waters E."/>
            <person name="Wood A."/>
            <person name="Yang L."/>
            <person name="Cove D."/>
            <person name="Cuming A."/>
            <person name="Hasebe M."/>
            <person name="Lucas S."/>
            <person name="Mishler D.B."/>
            <person name="Reski R."/>
            <person name="Grigoriev I."/>
            <person name="Quatrano R.S."/>
            <person name="Boore J.L."/>
        </authorList>
    </citation>
    <scope>NUCLEOTIDE SEQUENCE [LARGE SCALE GENOMIC DNA]</scope>
    <source>
        <strain evidence="1 2">cv. Gransden 2004</strain>
    </source>
</reference>
<reference evidence="1" key="3">
    <citation type="submission" date="2020-12" db="UniProtKB">
        <authorList>
            <consortium name="EnsemblPlants"/>
        </authorList>
    </citation>
    <scope>IDENTIFICATION</scope>
</reference>
<reference evidence="1 2" key="2">
    <citation type="journal article" date="2018" name="Plant J.">
        <title>The Physcomitrella patens chromosome-scale assembly reveals moss genome structure and evolution.</title>
        <authorList>
            <person name="Lang D."/>
            <person name="Ullrich K.K."/>
            <person name="Murat F."/>
            <person name="Fuchs J."/>
            <person name="Jenkins J."/>
            <person name="Haas F.B."/>
            <person name="Piednoel M."/>
            <person name="Gundlach H."/>
            <person name="Van Bel M."/>
            <person name="Meyberg R."/>
            <person name="Vives C."/>
            <person name="Morata J."/>
            <person name="Symeonidi A."/>
            <person name="Hiss M."/>
            <person name="Muchero W."/>
            <person name="Kamisugi Y."/>
            <person name="Saleh O."/>
            <person name="Blanc G."/>
            <person name="Decker E.L."/>
            <person name="van Gessel N."/>
            <person name="Grimwood J."/>
            <person name="Hayes R.D."/>
            <person name="Graham S.W."/>
            <person name="Gunter L.E."/>
            <person name="McDaniel S.F."/>
            <person name="Hoernstein S.N.W."/>
            <person name="Larsson A."/>
            <person name="Li F.W."/>
            <person name="Perroud P.F."/>
            <person name="Phillips J."/>
            <person name="Ranjan P."/>
            <person name="Rokshar D.S."/>
            <person name="Rothfels C.J."/>
            <person name="Schneider L."/>
            <person name="Shu S."/>
            <person name="Stevenson D.W."/>
            <person name="Thummler F."/>
            <person name="Tillich M."/>
            <person name="Villarreal Aguilar J.C."/>
            <person name="Widiez T."/>
            <person name="Wong G.K."/>
            <person name="Wymore A."/>
            <person name="Zhang Y."/>
            <person name="Zimmer A.D."/>
            <person name="Quatrano R.S."/>
            <person name="Mayer K.F.X."/>
            <person name="Goodstein D."/>
            <person name="Casacuberta J.M."/>
            <person name="Vandepoele K."/>
            <person name="Reski R."/>
            <person name="Cuming A.C."/>
            <person name="Tuskan G.A."/>
            <person name="Maumus F."/>
            <person name="Salse J."/>
            <person name="Schmutz J."/>
            <person name="Rensing S.A."/>
        </authorList>
    </citation>
    <scope>NUCLEOTIDE SEQUENCE [LARGE SCALE GENOMIC DNA]</scope>
    <source>
        <strain evidence="1 2">cv. Gransden 2004</strain>
    </source>
</reference>
<dbReference type="EnsemblPlants" id="Pp3c3_11420V3.2">
    <property type="protein sequence ID" value="PAC:32940635.CDS.1"/>
    <property type="gene ID" value="Pp3c3_11420"/>
</dbReference>
<dbReference type="AlphaFoldDB" id="A0A7I4EUA9"/>
<keyword evidence="2" id="KW-1185">Reference proteome</keyword>
<dbReference type="Proteomes" id="UP000006727">
    <property type="component" value="Chromosome 3"/>
</dbReference>
<organism evidence="1 2">
    <name type="scientific">Physcomitrium patens</name>
    <name type="common">Spreading-leaved earth moss</name>
    <name type="synonym">Physcomitrella patens</name>
    <dbReference type="NCBI Taxonomy" id="3218"/>
    <lineage>
        <taxon>Eukaryota</taxon>
        <taxon>Viridiplantae</taxon>
        <taxon>Streptophyta</taxon>
        <taxon>Embryophyta</taxon>
        <taxon>Bryophyta</taxon>
        <taxon>Bryophytina</taxon>
        <taxon>Bryopsida</taxon>
        <taxon>Funariidae</taxon>
        <taxon>Funariales</taxon>
        <taxon>Funariaceae</taxon>
        <taxon>Physcomitrium</taxon>
    </lineage>
</organism>
<accession>A0A7I4EUA9</accession>
<protein>
    <submittedName>
        <fullName evidence="1">Uncharacterized protein</fullName>
    </submittedName>
</protein>
<evidence type="ECO:0000313" key="2">
    <source>
        <dbReference type="Proteomes" id="UP000006727"/>
    </source>
</evidence>